<dbReference type="PANTHER" id="PTHR43861">
    <property type="entry name" value="TRANS-ACONITATE 2-METHYLTRANSFERASE-RELATED"/>
    <property type="match status" value="1"/>
</dbReference>
<sequence length="222" mass="24981">MRDNKTSQAASEYDANVHKTLPRYHLFHTESLDLVKAAMPKPEAWFDTGCGTGTFILQALECFGEMKIVAADPSEEMLSMAKKKLADFQVTYMQAGSEELVCTDDFDVVTAIMSHHYLPEELRKQATKNCYKLLKQGGVYITFETIRPTSRLGTQIGLERWKNAQLLSGKDATAVEKHISRYGIEIFPITIQEHIDILQKAGFSTAEVLWVSCMQAGFYAIK</sequence>
<proteinExistence type="predicted"/>
<name>A0A212M0S0_9FIRM</name>
<gene>
    <name evidence="4" type="ORF">KL86SPO_70273</name>
</gene>
<evidence type="ECO:0000256" key="2">
    <source>
        <dbReference type="ARBA" id="ARBA00022679"/>
    </source>
</evidence>
<dbReference type="GO" id="GO:0032259">
    <property type="term" value="P:methylation"/>
    <property type="evidence" value="ECO:0007669"/>
    <property type="project" value="UniProtKB-KW"/>
</dbReference>
<dbReference type="InterPro" id="IPR041698">
    <property type="entry name" value="Methyltransf_25"/>
</dbReference>
<dbReference type="GO" id="GO:0008168">
    <property type="term" value="F:methyltransferase activity"/>
    <property type="evidence" value="ECO:0007669"/>
    <property type="project" value="UniProtKB-KW"/>
</dbReference>
<accession>A0A212M0S0</accession>
<feature type="domain" description="Methyltransferase" evidence="3">
    <location>
        <begin position="47"/>
        <end position="138"/>
    </location>
</feature>
<evidence type="ECO:0000313" key="4">
    <source>
        <dbReference type="EMBL" id="SCM83415.1"/>
    </source>
</evidence>
<reference evidence="4" key="1">
    <citation type="submission" date="2016-08" db="EMBL/GenBank/DDBJ databases">
        <authorList>
            <person name="Seilhamer J.J."/>
        </authorList>
    </citation>
    <scope>NUCLEOTIDE SEQUENCE</scope>
    <source>
        <strain evidence="4">86</strain>
    </source>
</reference>
<protein>
    <submittedName>
        <fullName evidence="4">Methylase involved in ubiquinone/menaquinone biosynthesis</fullName>
    </submittedName>
</protein>
<evidence type="ECO:0000259" key="3">
    <source>
        <dbReference type="Pfam" id="PF13649"/>
    </source>
</evidence>
<dbReference type="AlphaFoldDB" id="A0A212M0S0"/>
<dbReference type="PANTHER" id="PTHR43861:SF1">
    <property type="entry name" value="TRANS-ACONITATE 2-METHYLTRANSFERASE"/>
    <property type="match status" value="1"/>
</dbReference>
<organism evidence="4">
    <name type="scientific">uncultured Sporomusa sp</name>
    <dbReference type="NCBI Taxonomy" id="307249"/>
    <lineage>
        <taxon>Bacteria</taxon>
        <taxon>Bacillati</taxon>
        <taxon>Bacillota</taxon>
        <taxon>Negativicutes</taxon>
        <taxon>Selenomonadales</taxon>
        <taxon>Sporomusaceae</taxon>
        <taxon>Sporomusa</taxon>
        <taxon>environmental samples</taxon>
    </lineage>
</organism>
<dbReference type="EMBL" id="FMJE01000007">
    <property type="protein sequence ID" value="SCM83415.1"/>
    <property type="molecule type" value="Genomic_DNA"/>
</dbReference>
<dbReference type="Gene3D" id="3.40.50.150">
    <property type="entry name" value="Vaccinia Virus protein VP39"/>
    <property type="match status" value="1"/>
</dbReference>
<dbReference type="RefSeq" id="WP_075756973.1">
    <property type="nucleotide sequence ID" value="NZ_LT608335.1"/>
</dbReference>
<keyword evidence="1 4" id="KW-0489">Methyltransferase</keyword>
<keyword evidence="2" id="KW-0808">Transferase</keyword>
<evidence type="ECO:0000256" key="1">
    <source>
        <dbReference type="ARBA" id="ARBA00022603"/>
    </source>
</evidence>
<keyword evidence="4" id="KW-0830">Ubiquinone</keyword>
<dbReference type="CDD" id="cd02440">
    <property type="entry name" value="AdoMet_MTases"/>
    <property type="match status" value="1"/>
</dbReference>
<dbReference type="Pfam" id="PF13649">
    <property type="entry name" value="Methyltransf_25"/>
    <property type="match status" value="1"/>
</dbReference>
<dbReference type="InterPro" id="IPR029063">
    <property type="entry name" value="SAM-dependent_MTases_sf"/>
</dbReference>
<dbReference type="SUPFAM" id="SSF53335">
    <property type="entry name" value="S-adenosyl-L-methionine-dependent methyltransferases"/>
    <property type="match status" value="1"/>
</dbReference>